<reference evidence="7" key="1">
    <citation type="submission" date="2020-02" db="EMBL/GenBank/DDBJ databases">
        <authorList>
            <person name="Meier V. D."/>
        </authorList>
    </citation>
    <scope>NUCLEOTIDE SEQUENCE</scope>
    <source>
        <strain evidence="7">AVDCRST_MAG77</strain>
    </source>
</reference>
<dbReference type="InterPro" id="IPR003785">
    <property type="entry name" value="Creatininase/forma_Hydrolase"/>
</dbReference>
<dbReference type="GO" id="GO:0047789">
    <property type="term" value="F:creatininase activity"/>
    <property type="evidence" value="ECO:0007669"/>
    <property type="project" value="UniProtKB-EC"/>
</dbReference>
<dbReference type="GO" id="GO:0046872">
    <property type="term" value="F:metal ion binding"/>
    <property type="evidence" value="ECO:0007669"/>
    <property type="project" value="UniProtKB-KW"/>
</dbReference>
<dbReference type="EMBL" id="CADCTC010000148">
    <property type="protein sequence ID" value="CAA9258267.1"/>
    <property type="molecule type" value="Genomic_DNA"/>
</dbReference>
<protein>
    <submittedName>
        <fullName evidence="7">Creatinine amidohydrolase</fullName>
        <ecNumber evidence="7">3.5.2.10</ecNumber>
    </submittedName>
</protein>
<keyword evidence="3 7" id="KW-0378">Hydrolase</keyword>
<name>A0A6J4IPS0_9CHLR</name>
<feature type="region of interest" description="Disordered" evidence="6">
    <location>
        <begin position="1"/>
        <end position="37"/>
    </location>
</feature>
<accession>A0A6J4IPS0</accession>
<dbReference type="Pfam" id="PF02633">
    <property type="entry name" value="Creatininase"/>
    <property type="match status" value="1"/>
</dbReference>
<dbReference type="SUPFAM" id="SSF102215">
    <property type="entry name" value="Creatininase"/>
    <property type="match status" value="1"/>
</dbReference>
<dbReference type="AlphaFoldDB" id="A0A6J4IPS0"/>
<dbReference type="PANTHER" id="PTHR35005">
    <property type="entry name" value="3-DEHYDRO-SCYLLO-INOSOSE HYDROLASE"/>
    <property type="match status" value="1"/>
</dbReference>
<gene>
    <name evidence="7" type="ORF">AVDCRST_MAG77-2442</name>
</gene>
<dbReference type="GO" id="GO:0016811">
    <property type="term" value="F:hydrolase activity, acting on carbon-nitrogen (but not peptide) bonds, in linear amides"/>
    <property type="evidence" value="ECO:0007669"/>
    <property type="project" value="TreeGrafter"/>
</dbReference>
<comment type="cofactor">
    <cofactor evidence="1">
        <name>Zn(2+)</name>
        <dbReference type="ChEBI" id="CHEBI:29105"/>
    </cofactor>
</comment>
<dbReference type="EC" id="3.5.2.10" evidence="7"/>
<organism evidence="7">
    <name type="scientific">uncultured Chloroflexota bacterium</name>
    <dbReference type="NCBI Taxonomy" id="166587"/>
    <lineage>
        <taxon>Bacteria</taxon>
        <taxon>Bacillati</taxon>
        <taxon>Chloroflexota</taxon>
        <taxon>environmental samples</taxon>
    </lineage>
</organism>
<dbReference type="Gene3D" id="3.40.50.10310">
    <property type="entry name" value="Creatininase"/>
    <property type="match status" value="1"/>
</dbReference>
<proteinExistence type="inferred from homology"/>
<evidence type="ECO:0000256" key="2">
    <source>
        <dbReference type="ARBA" id="ARBA00022723"/>
    </source>
</evidence>
<sequence>MTTRPTPAPTNGAARQTAHADTRGNGRAAGGAREPGERSRVLLGEMTWPEVAAARERAPLALLPVGACEQHGPHMALETDTARAEEFCVLLAQRLAPRAVVAPCLPVGVSEHHMAFAGTLTLSAVTLQQVLYEVGESLYRQGWRRLFILNGHGGNEPAIGVATGRLQAALPDLRIAYSGITPVVPDVARQLAVSAVNGHACEIETSQTLYLRPHLVRPDRYEAGALLPTADLPYAGQNGPGRVRFPQPFHLATANGALGDPRASTAEIGRELIERALDRLCEFLEAFLVDARAAAATAGTAASATADPVR</sequence>
<evidence type="ECO:0000256" key="6">
    <source>
        <dbReference type="SAM" id="MobiDB-lite"/>
    </source>
</evidence>
<evidence type="ECO:0000256" key="1">
    <source>
        <dbReference type="ARBA" id="ARBA00001947"/>
    </source>
</evidence>
<evidence type="ECO:0000313" key="7">
    <source>
        <dbReference type="EMBL" id="CAA9258267.1"/>
    </source>
</evidence>
<keyword evidence="4" id="KW-0862">Zinc</keyword>
<evidence type="ECO:0000256" key="3">
    <source>
        <dbReference type="ARBA" id="ARBA00022801"/>
    </source>
</evidence>
<dbReference type="GO" id="GO:0009231">
    <property type="term" value="P:riboflavin biosynthetic process"/>
    <property type="evidence" value="ECO:0007669"/>
    <property type="project" value="TreeGrafter"/>
</dbReference>
<evidence type="ECO:0000256" key="5">
    <source>
        <dbReference type="ARBA" id="ARBA00024029"/>
    </source>
</evidence>
<dbReference type="InterPro" id="IPR024087">
    <property type="entry name" value="Creatininase-like_sf"/>
</dbReference>
<dbReference type="PANTHER" id="PTHR35005:SF1">
    <property type="entry name" value="2-AMINO-5-FORMYLAMINO-6-RIBOSYLAMINOPYRIMIDIN-4(3H)-ONE 5'-MONOPHOSPHATE DEFORMYLASE"/>
    <property type="match status" value="1"/>
</dbReference>
<evidence type="ECO:0000256" key="4">
    <source>
        <dbReference type="ARBA" id="ARBA00022833"/>
    </source>
</evidence>
<keyword evidence="2" id="KW-0479">Metal-binding</keyword>
<comment type="similarity">
    <text evidence="5">Belongs to the creatininase superfamily.</text>
</comment>